<protein>
    <recommendedName>
        <fullName evidence="6">Ferredoxin--NADP reductase</fullName>
        <shortName evidence="6">FNR</shortName>
        <shortName evidence="6">Fd-NADP(+) reductase</shortName>
        <ecNumber evidence="6">1.18.1.2</ecNumber>
    </recommendedName>
</protein>
<dbReference type="PRINTS" id="PR00469">
    <property type="entry name" value="PNDRDTASEII"/>
</dbReference>
<sequence>MTEDADLVADLVIVGTGPVGLYAIYYAGFRGLSVVAIDALPEPGGQMTALYPEKPVYDIAGFPQVRAQDLVDNLVRQAEQARPTYLLGHRAVELNQDDDGVTVRTDRGATVRAAGLLITGGMGGFVPRPLPVGNEYVGRGVRHAVPRPAELAGQDVLVVGGGDSAVDWALCLEPLAASVTLVHRRPTFRAHAASVDQLHASSVRVLTPYELTAVHGEDSVTGVDLLGPDGVRTLPVTEIVGAIGFQADLSALAGWGLGLARRHIPVDRSMQTCRPRVFAAGDIADHPGKVRLISVGFGEAATAVNHLAPLARPDLSVVPGHSSDLGADGSAAPEPVAAARR</sequence>
<evidence type="ECO:0000256" key="4">
    <source>
        <dbReference type="ARBA" id="ARBA00023002"/>
    </source>
</evidence>
<dbReference type="SUPFAM" id="SSF51905">
    <property type="entry name" value="FAD/NAD(P)-binding domain"/>
    <property type="match status" value="1"/>
</dbReference>
<comment type="caution">
    <text evidence="9">The sequence shown here is derived from an EMBL/GenBank/DDBJ whole genome shotgun (WGS) entry which is preliminary data.</text>
</comment>
<keyword evidence="1 6" id="KW-0285">Flavoprotein</keyword>
<dbReference type="GO" id="GO:0004324">
    <property type="term" value="F:ferredoxin-NADP+ reductase activity"/>
    <property type="evidence" value="ECO:0007669"/>
    <property type="project" value="UniProtKB-UniRule"/>
</dbReference>
<dbReference type="PRINTS" id="PR00368">
    <property type="entry name" value="FADPNR"/>
</dbReference>
<dbReference type="PANTHER" id="PTHR48105">
    <property type="entry name" value="THIOREDOXIN REDUCTASE 1-RELATED-RELATED"/>
    <property type="match status" value="1"/>
</dbReference>
<comment type="similarity">
    <text evidence="6">Belongs to the ferredoxin--NADP reductase type 2 family.</text>
</comment>
<dbReference type="Gene3D" id="3.50.50.60">
    <property type="entry name" value="FAD/NAD(P)-binding domain"/>
    <property type="match status" value="3"/>
</dbReference>
<accession>A0A4U6QAR7</accession>
<feature type="region of interest" description="Disordered" evidence="7">
    <location>
        <begin position="321"/>
        <end position="341"/>
    </location>
</feature>
<evidence type="ECO:0000313" key="9">
    <source>
        <dbReference type="EMBL" id="TKV57063.1"/>
    </source>
</evidence>
<dbReference type="InterPro" id="IPR036188">
    <property type="entry name" value="FAD/NAD-bd_sf"/>
</dbReference>
<dbReference type="RefSeq" id="WP_137451449.1">
    <property type="nucleotide sequence ID" value="NZ_SZZH01000006.1"/>
</dbReference>
<feature type="binding site" evidence="6">
    <location>
        <position position="46"/>
    </location>
    <ligand>
        <name>FAD</name>
        <dbReference type="ChEBI" id="CHEBI:57692"/>
    </ligand>
</feature>
<dbReference type="GO" id="GO:0050661">
    <property type="term" value="F:NADP binding"/>
    <property type="evidence" value="ECO:0007669"/>
    <property type="project" value="UniProtKB-UniRule"/>
</dbReference>
<proteinExistence type="inferred from homology"/>
<feature type="binding site" evidence="6">
    <location>
        <position position="38"/>
    </location>
    <ligand>
        <name>FAD</name>
        <dbReference type="ChEBI" id="CHEBI:57692"/>
    </ligand>
</feature>
<dbReference type="OrthoDB" id="109585at2"/>
<evidence type="ECO:0000256" key="1">
    <source>
        <dbReference type="ARBA" id="ARBA00022630"/>
    </source>
</evidence>
<feature type="binding site" evidence="6">
    <location>
        <position position="51"/>
    </location>
    <ligand>
        <name>FAD</name>
        <dbReference type="ChEBI" id="CHEBI:57692"/>
    </ligand>
</feature>
<dbReference type="InterPro" id="IPR023753">
    <property type="entry name" value="FAD/NAD-binding_dom"/>
</dbReference>
<dbReference type="InterPro" id="IPR022890">
    <property type="entry name" value="Fd--NADP_Rdtase_type_2"/>
</dbReference>
<comment type="caution">
    <text evidence="6">Lacks conserved residue(s) required for the propagation of feature annotation.</text>
</comment>
<evidence type="ECO:0000313" key="10">
    <source>
        <dbReference type="Proteomes" id="UP000306985"/>
    </source>
</evidence>
<feature type="binding site" evidence="6">
    <location>
        <position position="282"/>
    </location>
    <ligand>
        <name>FAD</name>
        <dbReference type="ChEBI" id="CHEBI:57692"/>
    </ligand>
</feature>
<dbReference type="InterPro" id="IPR050097">
    <property type="entry name" value="Ferredoxin-NADP_redctase_2"/>
</dbReference>
<evidence type="ECO:0000256" key="3">
    <source>
        <dbReference type="ARBA" id="ARBA00022857"/>
    </source>
</evidence>
<feature type="binding site" evidence="6">
    <location>
        <position position="323"/>
    </location>
    <ligand>
        <name>FAD</name>
        <dbReference type="ChEBI" id="CHEBI:57692"/>
    </ligand>
</feature>
<feature type="binding site" evidence="6">
    <location>
        <position position="91"/>
    </location>
    <ligand>
        <name>FAD</name>
        <dbReference type="ChEBI" id="CHEBI:57692"/>
    </ligand>
</feature>
<comment type="catalytic activity">
    <reaction evidence="6">
        <text>2 reduced [2Fe-2S]-[ferredoxin] + NADP(+) + H(+) = 2 oxidized [2Fe-2S]-[ferredoxin] + NADPH</text>
        <dbReference type="Rhea" id="RHEA:20125"/>
        <dbReference type="Rhea" id="RHEA-COMP:10000"/>
        <dbReference type="Rhea" id="RHEA-COMP:10001"/>
        <dbReference type="ChEBI" id="CHEBI:15378"/>
        <dbReference type="ChEBI" id="CHEBI:33737"/>
        <dbReference type="ChEBI" id="CHEBI:33738"/>
        <dbReference type="ChEBI" id="CHEBI:57783"/>
        <dbReference type="ChEBI" id="CHEBI:58349"/>
        <dbReference type="EC" id="1.18.1.2"/>
    </reaction>
</comment>
<evidence type="ECO:0000256" key="7">
    <source>
        <dbReference type="SAM" id="MobiDB-lite"/>
    </source>
</evidence>
<comment type="catalytic activity">
    <reaction evidence="5">
        <text>[thioredoxin]-dithiol + NADP(+) = [thioredoxin]-disulfide + NADPH + H(+)</text>
        <dbReference type="Rhea" id="RHEA:20345"/>
        <dbReference type="Rhea" id="RHEA-COMP:10698"/>
        <dbReference type="Rhea" id="RHEA-COMP:10700"/>
        <dbReference type="ChEBI" id="CHEBI:15378"/>
        <dbReference type="ChEBI" id="CHEBI:29950"/>
        <dbReference type="ChEBI" id="CHEBI:50058"/>
        <dbReference type="ChEBI" id="CHEBI:57783"/>
        <dbReference type="ChEBI" id="CHEBI:58349"/>
        <dbReference type="EC" id="1.8.1.9"/>
    </reaction>
</comment>
<comment type="cofactor">
    <cofactor evidence="6">
        <name>FAD</name>
        <dbReference type="ChEBI" id="CHEBI:57692"/>
    </cofactor>
    <text evidence="6">Binds 1 FAD per subunit.</text>
</comment>
<dbReference type="Pfam" id="PF07992">
    <property type="entry name" value="Pyr_redox_2"/>
    <property type="match status" value="1"/>
</dbReference>
<keyword evidence="10" id="KW-1185">Reference proteome</keyword>
<dbReference type="HAMAP" id="MF_01685">
    <property type="entry name" value="FENR2"/>
    <property type="match status" value="1"/>
</dbReference>
<organism evidence="9 10">
    <name type="scientific">Nakamurella flava</name>
    <dbReference type="NCBI Taxonomy" id="2576308"/>
    <lineage>
        <taxon>Bacteria</taxon>
        <taxon>Bacillati</taxon>
        <taxon>Actinomycetota</taxon>
        <taxon>Actinomycetes</taxon>
        <taxon>Nakamurellales</taxon>
        <taxon>Nakamurellaceae</taxon>
        <taxon>Nakamurella</taxon>
    </lineage>
</organism>
<reference evidence="9 10" key="1">
    <citation type="submission" date="2019-05" db="EMBL/GenBank/DDBJ databases">
        <title>Nakamurella sp. N5BH11, whole genome shotgun sequence.</title>
        <authorList>
            <person name="Tuo L."/>
        </authorList>
    </citation>
    <scope>NUCLEOTIDE SEQUENCE [LARGE SCALE GENOMIC DNA]</scope>
    <source>
        <strain evidence="9 10">N5BH11</strain>
    </source>
</reference>
<keyword evidence="2 6" id="KW-0274">FAD</keyword>
<feature type="binding site" evidence="6">
    <location>
        <position position="125"/>
    </location>
    <ligand>
        <name>FAD</name>
        <dbReference type="ChEBI" id="CHEBI:57692"/>
    </ligand>
</feature>
<comment type="subunit">
    <text evidence="6">Homodimer.</text>
</comment>
<dbReference type="GO" id="GO:0004791">
    <property type="term" value="F:thioredoxin-disulfide reductase (NADPH) activity"/>
    <property type="evidence" value="ECO:0007669"/>
    <property type="project" value="UniProtKB-EC"/>
</dbReference>
<dbReference type="EMBL" id="SZZH01000006">
    <property type="protein sequence ID" value="TKV57063.1"/>
    <property type="molecule type" value="Genomic_DNA"/>
</dbReference>
<evidence type="ECO:0000259" key="8">
    <source>
        <dbReference type="Pfam" id="PF07992"/>
    </source>
</evidence>
<evidence type="ECO:0000256" key="6">
    <source>
        <dbReference type="HAMAP-Rule" id="MF_01685"/>
    </source>
</evidence>
<feature type="domain" description="FAD/NAD(P)-binding" evidence="8">
    <location>
        <begin position="10"/>
        <end position="293"/>
    </location>
</feature>
<dbReference type="AlphaFoldDB" id="A0A4U6QAR7"/>
<dbReference type="EC" id="1.18.1.2" evidence="6"/>
<name>A0A4U6QAR7_9ACTN</name>
<keyword evidence="4 6" id="KW-0560">Oxidoreductase</keyword>
<dbReference type="Proteomes" id="UP000306985">
    <property type="component" value="Unassembled WGS sequence"/>
</dbReference>
<gene>
    <name evidence="9" type="ORF">FDO65_19835</name>
</gene>
<evidence type="ECO:0000256" key="2">
    <source>
        <dbReference type="ARBA" id="ARBA00022827"/>
    </source>
</evidence>
<keyword evidence="3 6" id="KW-0521">NADP</keyword>
<dbReference type="GO" id="GO:0050660">
    <property type="term" value="F:flavin adenine dinucleotide binding"/>
    <property type="evidence" value="ECO:0007669"/>
    <property type="project" value="UniProtKB-UniRule"/>
</dbReference>
<evidence type="ECO:0000256" key="5">
    <source>
        <dbReference type="ARBA" id="ARBA00048132"/>
    </source>
</evidence>